<accession>A0AAU9J4N9</accession>
<dbReference type="PROSITE" id="PS50011">
    <property type="entry name" value="PROTEIN_KINASE_DOM"/>
    <property type="match status" value="1"/>
</dbReference>
<sequence>MIRTRPKSSISSLNINEDKLRKLQKEFLRGQNRIRISSKKVSKSERQSPVTSNSTNQLPKPYEVLQNYLKKRNTENQEFSPCHEANTSRKGFISTPKLHTKPAHRRVFSDHFPVSPNIPTKLEEAEKPSFFLDFSQKIPPKVEVRKNSYFDLNLTPRKKSPLNTSKHNSINLSSSELQNEEENREKLLQYISSYYKKHLEEPTSSLEFYQVGEMIGKGSFGRVMLGVHRLTGHKVALKAIEKIHMKNEDSRRKVLHEVLILKKVRHSRVNRILEVFESSKFFYIVMEYAGGGDLLHFVKRKGKILEGEAKRIFRQILEGAIAIHSHGIIHRDFKLDNILIDSDYSSVKICDFGVSRSFKRGDMIYEQCGTPAYLAPEMIIGRGYEGPSVDIWSLGVLLYAMLCGTVPFKAKNLNDLHKMILLGKYAIPEYMSDEAKDLISLFLNPIPQYRISLKDALEHRWFFTEDTEPEAPRPRFSDLQTDRDLEKIDDSIVSQVAKFGYPKSYIINSLKNGDLTHSTASYYILQDHALKLQALNPCV</sequence>
<protein>
    <recommendedName>
        <fullName evidence="10">Protein kinase domain-containing protein</fullName>
    </recommendedName>
</protein>
<evidence type="ECO:0000256" key="3">
    <source>
        <dbReference type="ARBA" id="ARBA00022840"/>
    </source>
</evidence>
<feature type="region of interest" description="Disordered" evidence="5">
    <location>
        <begin position="37"/>
        <end position="59"/>
    </location>
</feature>
<keyword evidence="3 4" id="KW-0067">ATP-binding</keyword>
<dbReference type="InterPro" id="IPR017441">
    <property type="entry name" value="Protein_kinase_ATP_BS"/>
</dbReference>
<dbReference type="GO" id="GO:0004674">
    <property type="term" value="F:protein serine/threonine kinase activity"/>
    <property type="evidence" value="ECO:0007669"/>
    <property type="project" value="TreeGrafter"/>
</dbReference>
<evidence type="ECO:0000259" key="6">
    <source>
        <dbReference type="PROSITE" id="PS50011"/>
    </source>
</evidence>
<evidence type="ECO:0000256" key="2">
    <source>
        <dbReference type="ARBA" id="ARBA00022741"/>
    </source>
</evidence>
<dbReference type="CDD" id="cd14335">
    <property type="entry name" value="UBA_SnRK1_plant"/>
    <property type="match status" value="1"/>
</dbReference>
<keyword evidence="9" id="KW-1185">Reference proteome</keyword>
<dbReference type="SUPFAM" id="SSF56112">
    <property type="entry name" value="Protein kinase-like (PK-like)"/>
    <property type="match status" value="1"/>
</dbReference>
<evidence type="ECO:0000256" key="4">
    <source>
        <dbReference type="PROSITE-ProRule" id="PRU10141"/>
    </source>
</evidence>
<dbReference type="PANTHER" id="PTHR24346:SF30">
    <property type="entry name" value="MATERNAL EMBRYONIC LEUCINE ZIPPER KINASE"/>
    <property type="match status" value="1"/>
</dbReference>
<dbReference type="FunFam" id="1.10.510.10:FF:000571">
    <property type="entry name" value="Maternal embryonic leucine zipper kinase"/>
    <property type="match status" value="1"/>
</dbReference>
<feature type="domain" description="Protein kinase" evidence="6">
    <location>
        <begin position="209"/>
        <end position="462"/>
    </location>
</feature>
<dbReference type="GO" id="GO:0035556">
    <property type="term" value="P:intracellular signal transduction"/>
    <property type="evidence" value="ECO:0007669"/>
    <property type="project" value="TreeGrafter"/>
</dbReference>
<dbReference type="PROSITE" id="PS50030">
    <property type="entry name" value="UBA"/>
    <property type="match status" value="1"/>
</dbReference>
<dbReference type="GO" id="GO:0005737">
    <property type="term" value="C:cytoplasm"/>
    <property type="evidence" value="ECO:0007669"/>
    <property type="project" value="TreeGrafter"/>
</dbReference>
<evidence type="ECO:0000256" key="5">
    <source>
        <dbReference type="SAM" id="MobiDB-lite"/>
    </source>
</evidence>
<dbReference type="GO" id="GO:0005524">
    <property type="term" value="F:ATP binding"/>
    <property type="evidence" value="ECO:0007669"/>
    <property type="project" value="UniProtKB-UniRule"/>
</dbReference>
<dbReference type="EMBL" id="CAJZBQ010000027">
    <property type="protein sequence ID" value="CAG9320779.1"/>
    <property type="molecule type" value="Genomic_DNA"/>
</dbReference>
<feature type="binding site" evidence="4">
    <location>
        <position position="238"/>
    </location>
    <ligand>
        <name>ATP</name>
        <dbReference type="ChEBI" id="CHEBI:30616"/>
    </ligand>
</feature>
<comment type="subunit">
    <text evidence="1">Monomer.</text>
</comment>
<keyword evidence="2 4" id="KW-0547">Nucleotide-binding</keyword>
<dbReference type="InterPro" id="IPR011009">
    <property type="entry name" value="Kinase-like_dom_sf"/>
</dbReference>
<dbReference type="Gene3D" id="1.10.510.10">
    <property type="entry name" value="Transferase(Phosphotransferase) domain 1"/>
    <property type="match status" value="1"/>
</dbReference>
<dbReference type="PROSITE" id="PS00107">
    <property type="entry name" value="PROTEIN_KINASE_ATP"/>
    <property type="match status" value="1"/>
</dbReference>
<feature type="domain" description="UBA" evidence="7">
    <location>
        <begin position="487"/>
        <end position="527"/>
    </location>
</feature>
<name>A0AAU9J4N9_9CILI</name>
<dbReference type="Pfam" id="PF00069">
    <property type="entry name" value="Pkinase"/>
    <property type="match status" value="1"/>
</dbReference>
<evidence type="ECO:0000256" key="1">
    <source>
        <dbReference type="ARBA" id="ARBA00011245"/>
    </source>
</evidence>
<evidence type="ECO:0008006" key="10">
    <source>
        <dbReference type="Google" id="ProtNLM"/>
    </source>
</evidence>
<feature type="compositionally biased region" description="Polar residues" evidence="5">
    <location>
        <begin position="47"/>
        <end position="58"/>
    </location>
</feature>
<gene>
    <name evidence="8" type="ORF">BSTOLATCC_MIC27359</name>
</gene>
<evidence type="ECO:0000313" key="9">
    <source>
        <dbReference type="Proteomes" id="UP001162131"/>
    </source>
</evidence>
<dbReference type="InterPro" id="IPR015940">
    <property type="entry name" value="UBA"/>
</dbReference>
<organism evidence="8 9">
    <name type="scientific">Blepharisma stoltei</name>
    <dbReference type="NCBI Taxonomy" id="1481888"/>
    <lineage>
        <taxon>Eukaryota</taxon>
        <taxon>Sar</taxon>
        <taxon>Alveolata</taxon>
        <taxon>Ciliophora</taxon>
        <taxon>Postciliodesmatophora</taxon>
        <taxon>Heterotrichea</taxon>
        <taxon>Heterotrichida</taxon>
        <taxon>Blepharismidae</taxon>
        <taxon>Blepharisma</taxon>
    </lineage>
</organism>
<reference evidence="8" key="1">
    <citation type="submission" date="2021-09" db="EMBL/GenBank/DDBJ databases">
        <authorList>
            <consortium name="AG Swart"/>
            <person name="Singh M."/>
            <person name="Singh A."/>
            <person name="Seah K."/>
            <person name="Emmerich C."/>
        </authorList>
    </citation>
    <scope>NUCLEOTIDE SEQUENCE</scope>
    <source>
        <strain evidence="8">ATCC30299</strain>
    </source>
</reference>
<dbReference type="CDD" id="cd14003">
    <property type="entry name" value="STKc_AMPK-like"/>
    <property type="match status" value="1"/>
</dbReference>
<proteinExistence type="predicted"/>
<dbReference type="InterPro" id="IPR008271">
    <property type="entry name" value="Ser/Thr_kinase_AS"/>
</dbReference>
<dbReference type="PANTHER" id="PTHR24346">
    <property type="entry name" value="MAP/MICROTUBULE AFFINITY-REGULATING KINASE"/>
    <property type="match status" value="1"/>
</dbReference>
<evidence type="ECO:0000313" key="8">
    <source>
        <dbReference type="EMBL" id="CAG9320779.1"/>
    </source>
</evidence>
<evidence type="ECO:0000259" key="7">
    <source>
        <dbReference type="PROSITE" id="PS50030"/>
    </source>
</evidence>
<comment type="caution">
    <text evidence="8">The sequence shown here is derived from an EMBL/GenBank/DDBJ whole genome shotgun (WGS) entry which is preliminary data.</text>
</comment>
<dbReference type="FunFam" id="3.30.200.20:FF:000042">
    <property type="entry name" value="Aurora kinase A"/>
    <property type="match status" value="1"/>
</dbReference>
<dbReference type="Proteomes" id="UP001162131">
    <property type="component" value="Unassembled WGS sequence"/>
</dbReference>
<dbReference type="InterPro" id="IPR000719">
    <property type="entry name" value="Prot_kinase_dom"/>
</dbReference>
<dbReference type="PROSITE" id="PS00108">
    <property type="entry name" value="PROTEIN_KINASE_ST"/>
    <property type="match status" value="1"/>
</dbReference>
<dbReference type="AlphaFoldDB" id="A0AAU9J4N9"/>